<evidence type="ECO:0000259" key="4">
    <source>
        <dbReference type="PROSITE" id="PS50893"/>
    </source>
</evidence>
<keyword evidence="3 5" id="KW-0067">ATP-binding</keyword>
<gene>
    <name evidence="5" type="ORF">OCV51_09160</name>
</gene>
<dbReference type="RefSeq" id="WP_059068950.1">
    <property type="nucleotide sequence ID" value="NZ_JAOQJX010000013.1"/>
</dbReference>
<dbReference type="PROSITE" id="PS50893">
    <property type="entry name" value="ABC_TRANSPORTER_2"/>
    <property type="match status" value="1"/>
</dbReference>
<keyword evidence="6" id="KW-1185">Reference proteome</keyword>
<reference evidence="5 6" key="1">
    <citation type="journal article" date="2021" name="ISME Commun">
        <title>Automated analysis of genomic sequences facilitates high-throughput and comprehensive description of bacteria.</title>
        <authorList>
            <person name="Hitch T.C.A."/>
        </authorList>
    </citation>
    <scope>NUCLEOTIDE SEQUENCE [LARGE SCALE GENOMIC DNA]</scope>
    <source>
        <strain evidence="5 6">H2_18</strain>
    </source>
</reference>
<proteinExistence type="predicted"/>
<accession>A0ABT2TC55</accession>
<dbReference type="InterPro" id="IPR003439">
    <property type="entry name" value="ABC_transporter-like_ATP-bd"/>
</dbReference>
<sequence>MLRINDVQKQYGKFMLQCSMEVKPGYVTGLIGPNGAGKTTVFKAVLGLLRIDGGTIEIGGKDNRILTNREKAEMGVVLSDSGFSEYLSVKEIIRIMENMYPYFHKEQFLEQCEQFCIPLNKKVKAFSTGMKAKLKLLLAMSHEAKFLLLDEPTAGLDVAAREEMLDILREYMEKGEERAILISSHISGDLEGLCDDLYMLKDGQIILHEETDRLLDRYAVIKVDEEQFKNLDTQYILRKRKEAFGYQLLTEQKQYYMENYPRIVIENVGIDEVVLMIGNCETSPQS</sequence>
<dbReference type="InterPro" id="IPR027417">
    <property type="entry name" value="P-loop_NTPase"/>
</dbReference>
<dbReference type="GO" id="GO:0005524">
    <property type="term" value="F:ATP binding"/>
    <property type="evidence" value="ECO:0007669"/>
    <property type="project" value="UniProtKB-KW"/>
</dbReference>
<dbReference type="PANTHER" id="PTHR42939">
    <property type="entry name" value="ABC TRANSPORTER ATP-BINDING PROTEIN ALBC-RELATED"/>
    <property type="match status" value="1"/>
</dbReference>
<evidence type="ECO:0000313" key="6">
    <source>
        <dbReference type="Proteomes" id="UP001652394"/>
    </source>
</evidence>
<dbReference type="EMBL" id="JAOQJX010000013">
    <property type="protein sequence ID" value="MCU6747817.1"/>
    <property type="molecule type" value="Genomic_DNA"/>
</dbReference>
<dbReference type="InterPro" id="IPR003593">
    <property type="entry name" value="AAA+_ATPase"/>
</dbReference>
<dbReference type="SUPFAM" id="SSF52540">
    <property type="entry name" value="P-loop containing nucleoside triphosphate hydrolases"/>
    <property type="match status" value="1"/>
</dbReference>
<dbReference type="Gene3D" id="3.40.50.300">
    <property type="entry name" value="P-loop containing nucleotide triphosphate hydrolases"/>
    <property type="match status" value="1"/>
</dbReference>
<organism evidence="5 6">
    <name type="scientific">Faecalicatena acetigenes</name>
    <dbReference type="NCBI Taxonomy" id="2981790"/>
    <lineage>
        <taxon>Bacteria</taxon>
        <taxon>Bacillati</taxon>
        <taxon>Bacillota</taxon>
        <taxon>Clostridia</taxon>
        <taxon>Lachnospirales</taxon>
        <taxon>Lachnospiraceae</taxon>
        <taxon>Faecalicatena</taxon>
    </lineage>
</organism>
<evidence type="ECO:0000256" key="2">
    <source>
        <dbReference type="ARBA" id="ARBA00022741"/>
    </source>
</evidence>
<evidence type="ECO:0000256" key="3">
    <source>
        <dbReference type="ARBA" id="ARBA00022840"/>
    </source>
</evidence>
<comment type="caution">
    <text evidence="5">The sequence shown here is derived from an EMBL/GenBank/DDBJ whole genome shotgun (WGS) entry which is preliminary data.</text>
</comment>
<dbReference type="PANTHER" id="PTHR42939:SF3">
    <property type="entry name" value="ABC TRANSPORTER ATP-BINDING COMPONENT"/>
    <property type="match status" value="1"/>
</dbReference>
<dbReference type="SMART" id="SM00382">
    <property type="entry name" value="AAA"/>
    <property type="match status" value="1"/>
</dbReference>
<dbReference type="Pfam" id="PF00005">
    <property type="entry name" value="ABC_tran"/>
    <property type="match status" value="1"/>
</dbReference>
<keyword evidence="1" id="KW-0813">Transport</keyword>
<feature type="domain" description="ABC transporter" evidence="4">
    <location>
        <begin position="2"/>
        <end position="227"/>
    </location>
</feature>
<dbReference type="Proteomes" id="UP001652394">
    <property type="component" value="Unassembled WGS sequence"/>
</dbReference>
<name>A0ABT2TC55_9FIRM</name>
<dbReference type="InterPro" id="IPR051782">
    <property type="entry name" value="ABC_Transporter_VariousFunc"/>
</dbReference>
<evidence type="ECO:0000256" key="1">
    <source>
        <dbReference type="ARBA" id="ARBA00022448"/>
    </source>
</evidence>
<evidence type="ECO:0000313" key="5">
    <source>
        <dbReference type="EMBL" id="MCU6747817.1"/>
    </source>
</evidence>
<protein>
    <submittedName>
        <fullName evidence="5">ABC transporter ATP-binding protein</fullName>
    </submittedName>
</protein>
<dbReference type="CDD" id="cd03230">
    <property type="entry name" value="ABC_DR_subfamily_A"/>
    <property type="match status" value="1"/>
</dbReference>
<keyword evidence="2" id="KW-0547">Nucleotide-binding</keyword>